<name>A0A6I2MS37_9FLAO</name>
<comment type="caution">
    <text evidence="1">The sequence shown here is derived from an EMBL/GenBank/DDBJ whole genome shotgun (WGS) entry which is preliminary data.</text>
</comment>
<sequence length="134" mass="15113">MKNTLLFNVANSKGQHKAKKPDLKNSFFQPKNIVEINEGHYFIYFGNAFFGTVQITAKQSQRDSLITHLGEKLAPPNKIYRNPGVTIRYRKPKLKNLDATPPPPVNVVFDQYKRNTTGASIMLPDSIGVVILIE</sequence>
<dbReference type="Gene3D" id="2.60.120.260">
    <property type="entry name" value="Galactose-binding domain-like"/>
    <property type="match status" value="1"/>
</dbReference>
<reference evidence="1 2" key="1">
    <citation type="submission" date="2019-11" db="EMBL/GenBank/DDBJ databases">
        <title>Maribacter lutea sp. nov., a marine bacterium isolated from intertidal sand.</title>
        <authorList>
            <person name="Liu A."/>
        </authorList>
    </citation>
    <scope>NUCLEOTIDE SEQUENCE [LARGE SCALE GENOMIC DNA]</scope>
    <source>
        <strain evidence="1 2">RZ05</strain>
    </source>
</reference>
<evidence type="ECO:0000313" key="1">
    <source>
        <dbReference type="EMBL" id="MRX65375.1"/>
    </source>
</evidence>
<organism evidence="1 2">
    <name type="scientific">Maribacter luteus</name>
    <dbReference type="NCBI Taxonomy" id="2594478"/>
    <lineage>
        <taxon>Bacteria</taxon>
        <taxon>Pseudomonadati</taxon>
        <taxon>Bacteroidota</taxon>
        <taxon>Flavobacteriia</taxon>
        <taxon>Flavobacteriales</taxon>
        <taxon>Flavobacteriaceae</taxon>
        <taxon>Maribacter</taxon>
    </lineage>
</organism>
<keyword evidence="2" id="KW-1185">Reference proteome</keyword>
<dbReference type="Proteomes" id="UP000443153">
    <property type="component" value="Unassembled WGS sequence"/>
</dbReference>
<dbReference type="AlphaFoldDB" id="A0A6I2MS37"/>
<protein>
    <submittedName>
        <fullName evidence="1">Uncharacterized protein</fullName>
    </submittedName>
</protein>
<accession>A0A6I2MS37</accession>
<evidence type="ECO:0000313" key="2">
    <source>
        <dbReference type="Proteomes" id="UP000443153"/>
    </source>
</evidence>
<proteinExistence type="predicted"/>
<dbReference type="EMBL" id="WKJH01000024">
    <property type="protein sequence ID" value="MRX65375.1"/>
    <property type="molecule type" value="Genomic_DNA"/>
</dbReference>
<dbReference type="RefSeq" id="WP_154368149.1">
    <property type="nucleotide sequence ID" value="NZ_WKJH01000024.1"/>
</dbReference>
<gene>
    <name evidence="1" type="ORF">GJ691_14545</name>
</gene>